<dbReference type="Pfam" id="PF01676">
    <property type="entry name" value="Metalloenzyme"/>
    <property type="match status" value="1"/>
</dbReference>
<evidence type="ECO:0000259" key="7">
    <source>
        <dbReference type="Pfam" id="PF01676"/>
    </source>
</evidence>
<dbReference type="Proteomes" id="UP000192790">
    <property type="component" value="Unassembled WGS sequence"/>
</dbReference>
<keyword evidence="5" id="KW-0324">Glycolysis</keyword>
<comment type="similarity">
    <text evidence="4">Belongs to the BPG-independent phosphoglycerate mutase family. A-PGAM subfamily.</text>
</comment>
<dbReference type="AlphaFoldDB" id="A0A1W1Z0F1"/>
<dbReference type="SUPFAM" id="SSF53649">
    <property type="entry name" value="Alkaline phosphatase-like"/>
    <property type="match status" value="1"/>
</dbReference>
<feature type="domain" description="Metalloenzyme" evidence="7">
    <location>
        <begin position="2"/>
        <end position="405"/>
    </location>
</feature>
<proteinExistence type="inferred from homology"/>
<sequence length="416" mass="44312">MMKYILIIGDGMADNPVDALGGKTPLETARIPHIDALAAGGTVGSVLTVPRGLPPGSDTAILSIFGADPRVCFTGRSPLEAAAGGISLEAGDVSYRCNMVTLEDGDMAFEDRRILSHSGGSIEGAESIRLAEDLFSHPEFGPAAEKAGIRVYPSPSFRHIAVQKGADIQGLVATPPHDVLDQPIGPNLPRGCDNAETLLALMKLAHRVLDRHPINEERRRAGKLPANGIWFWAEGTAVALDSFPKKYGKAGLVVSAVPLVQGIARLTGLDITLVEGATGELDTNYEGKTEAAVTALRDGYDFTAVHVEAPDECTHNGDTEGKIKAIEYLDGRVVAPLVQKLKGEGFDYRILLLSDHKTLTSTRGHDGDPVPFLLYESSRETGRGLPYTEKAGENGPFVKEGTRLMEILFGTGEGKL</sequence>
<evidence type="ECO:0000256" key="1">
    <source>
        <dbReference type="ARBA" id="ARBA00000370"/>
    </source>
</evidence>
<dbReference type="InterPro" id="IPR006124">
    <property type="entry name" value="Metalloenzyme"/>
</dbReference>
<dbReference type="GO" id="GO:0046872">
    <property type="term" value="F:metal ion binding"/>
    <property type="evidence" value="ECO:0007669"/>
    <property type="project" value="InterPro"/>
</dbReference>
<evidence type="ECO:0000313" key="9">
    <source>
        <dbReference type="Proteomes" id="UP000192790"/>
    </source>
</evidence>
<evidence type="ECO:0000256" key="4">
    <source>
        <dbReference type="ARBA" id="ARBA00005524"/>
    </source>
</evidence>
<evidence type="ECO:0000256" key="5">
    <source>
        <dbReference type="ARBA" id="ARBA00023152"/>
    </source>
</evidence>
<evidence type="ECO:0000256" key="3">
    <source>
        <dbReference type="ARBA" id="ARBA00004921"/>
    </source>
</evidence>
<comment type="function">
    <text evidence="2">Catalyzes the interconversion of 2-phosphoglycerate and 3-phosphoglycerate.</text>
</comment>
<dbReference type="Pfam" id="PF10143">
    <property type="entry name" value="PhosphMutase"/>
    <property type="match status" value="1"/>
</dbReference>
<organism evidence="8 9">
    <name type="scientific">Papillibacter cinnamivorans DSM 12816</name>
    <dbReference type="NCBI Taxonomy" id="1122930"/>
    <lineage>
        <taxon>Bacteria</taxon>
        <taxon>Bacillati</taxon>
        <taxon>Bacillota</taxon>
        <taxon>Clostridia</taxon>
        <taxon>Eubacteriales</taxon>
        <taxon>Oscillospiraceae</taxon>
        <taxon>Papillibacter</taxon>
    </lineage>
</organism>
<evidence type="ECO:0000313" key="8">
    <source>
        <dbReference type="EMBL" id="SMC41910.1"/>
    </source>
</evidence>
<dbReference type="GO" id="GO:0004619">
    <property type="term" value="F:phosphoglycerate mutase activity"/>
    <property type="evidence" value="ECO:0007669"/>
    <property type="project" value="UniProtKB-EC"/>
</dbReference>
<dbReference type="InterPro" id="IPR017850">
    <property type="entry name" value="Alkaline_phosphatase_core_sf"/>
</dbReference>
<keyword evidence="6" id="KW-0413">Isomerase</keyword>
<name>A0A1W1Z0F1_9FIRM</name>
<gene>
    <name evidence="8" type="ORF">SAMN02745168_0839</name>
</gene>
<dbReference type="STRING" id="1122930.SAMN02745168_0839"/>
<dbReference type="InterPro" id="IPR004456">
    <property type="entry name" value="Pglycerate_mutase_ApgM"/>
</dbReference>
<dbReference type="GO" id="GO:0006096">
    <property type="term" value="P:glycolytic process"/>
    <property type="evidence" value="ECO:0007669"/>
    <property type="project" value="UniProtKB-KW"/>
</dbReference>
<accession>A0A1W1Z0F1</accession>
<comment type="catalytic activity">
    <reaction evidence="1">
        <text>(2R)-2-phosphoglycerate = (2R)-3-phosphoglycerate</text>
        <dbReference type="Rhea" id="RHEA:15901"/>
        <dbReference type="ChEBI" id="CHEBI:58272"/>
        <dbReference type="ChEBI" id="CHEBI:58289"/>
        <dbReference type="EC" id="5.4.2.12"/>
    </reaction>
</comment>
<keyword evidence="9" id="KW-1185">Reference proteome</keyword>
<protein>
    <submittedName>
        <fullName evidence="8">2,3-bisphosphoglycerate-independent phosphoglycerate mutase</fullName>
    </submittedName>
</protein>
<dbReference type="PANTHER" id="PTHR31209:SF4">
    <property type="entry name" value="2,3-BISPHOSPHOGLYCERATE-INDEPENDENT PHOSPHOGLYCERATE MUTASE"/>
    <property type="match status" value="1"/>
</dbReference>
<evidence type="ECO:0000256" key="2">
    <source>
        <dbReference type="ARBA" id="ARBA00002315"/>
    </source>
</evidence>
<dbReference type="EMBL" id="FWXW01000001">
    <property type="protein sequence ID" value="SMC41910.1"/>
    <property type="molecule type" value="Genomic_DNA"/>
</dbReference>
<reference evidence="8 9" key="1">
    <citation type="submission" date="2017-04" db="EMBL/GenBank/DDBJ databases">
        <authorList>
            <person name="Afonso C.L."/>
            <person name="Miller P.J."/>
            <person name="Scott M.A."/>
            <person name="Spackman E."/>
            <person name="Goraichik I."/>
            <person name="Dimitrov K.M."/>
            <person name="Suarez D.L."/>
            <person name="Swayne D.E."/>
        </authorList>
    </citation>
    <scope>NUCLEOTIDE SEQUENCE [LARGE SCALE GENOMIC DNA]</scope>
    <source>
        <strain evidence="8 9">DSM 12816</strain>
    </source>
</reference>
<dbReference type="PANTHER" id="PTHR31209">
    <property type="entry name" value="COFACTOR-INDEPENDENT PHOSPHOGLYCERATE MUTASE"/>
    <property type="match status" value="1"/>
</dbReference>
<evidence type="ECO:0000256" key="6">
    <source>
        <dbReference type="ARBA" id="ARBA00023235"/>
    </source>
</evidence>
<dbReference type="OrthoDB" id="9804453at2"/>
<dbReference type="Gene3D" id="3.40.720.10">
    <property type="entry name" value="Alkaline Phosphatase, subunit A"/>
    <property type="match status" value="2"/>
</dbReference>
<dbReference type="PIRSF" id="PIRSF006392">
    <property type="entry name" value="IPGAM_arch"/>
    <property type="match status" value="1"/>
</dbReference>
<comment type="pathway">
    <text evidence="3">Carbohydrate degradation.</text>
</comment>
<dbReference type="RefSeq" id="WP_084233440.1">
    <property type="nucleotide sequence ID" value="NZ_FWXW01000001.1"/>
</dbReference>
<dbReference type="NCBIfam" id="TIGR00306">
    <property type="entry name" value="apgM"/>
    <property type="match status" value="1"/>
</dbReference>
<dbReference type="CDD" id="cd16011">
    <property type="entry name" value="iPGM_like"/>
    <property type="match status" value="1"/>
</dbReference>